<protein>
    <recommendedName>
        <fullName evidence="2">Neurotransmitter-gated ion-channel transmembrane domain-containing protein</fullName>
    </recommendedName>
</protein>
<dbReference type="OrthoDB" id="442503at2759"/>
<evidence type="ECO:0000313" key="3">
    <source>
        <dbReference type="EMBL" id="VDM65798.1"/>
    </source>
</evidence>
<dbReference type="InterPro" id="IPR036719">
    <property type="entry name" value="Neuro-gated_channel_TM_sf"/>
</dbReference>
<keyword evidence="1" id="KW-1133">Transmembrane helix</keyword>
<organism evidence="3 4">
    <name type="scientific">Strongylus vulgaris</name>
    <name type="common">Blood worm</name>
    <dbReference type="NCBI Taxonomy" id="40348"/>
    <lineage>
        <taxon>Eukaryota</taxon>
        <taxon>Metazoa</taxon>
        <taxon>Ecdysozoa</taxon>
        <taxon>Nematoda</taxon>
        <taxon>Chromadorea</taxon>
        <taxon>Rhabditida</taxon>
        <taxon>Rhabditina</taxon>
        <taxon>Rhabditomorpha</taxon>
        <taxon>Strongyloidea</taxon>
        <taxon>Strongylidae</taxon>
        <taxon>Strongylus</taxon>
    </lineage>
</organism>
<reference evidence="3 4" key="1">
    <citation type="submission" date="2018-11" db="EMBL/GenBank/DDBJ databases">
        <authorList>
            <consortium name="Pathogen Informatics"/>
        </authorList>
    </citation>
    <scope>NUCLEOTIDE SEQUENCE [LARGE SCALE GENOMIC DNA]</scope>
</reference>
<sequence length="80" mass="8952">MFPKFQARDPVFSDTPFLQSSGINAKLPPVAYIKAIDVWIGACLTFIFCALLEFALVTYVANRTQPKSAAYLSPLFYIDK</sequence>
<name>A0A3P7KA18_STRVU</name>
<feature type="domain" description="Neurotransmitter-gated ion-channel transmembrane" evidence="2">
    <location>
        <begin position="20"/>
        <end position="67"/>
    </location>
</feature>
<gene>
    <name evidence="3" type="ORF">SVUK_LOCUS796</name>
</gene>
<dbReference type="SUPFAM" id="SSF90112">
    <property type="entry name" value="Neurotransmitter-gated ion-channel transmembrane pore"/>
    <property type="match status" value="1"/>
</dbReference>
<dbReference type="InterPro" id="IPR006029">
    <property type="entry name" value="Neurotrans-gated_channel_TM"/>
</dbReference>
<evidence type="ECO:0000259" key="2">
    <source>
        <dbReference type="Pfam" id="PF02932"/>
    </source>
</evidence>
<evidence type="ECO:0000313" key="4">
    <source>
        <dbReference type="Proteomes" id="UP000270094"/>
    </source>
</evidence>
<keyword evidence="1" id="KW-0812">Transmembrane</keyword>
<accession>A0A3P7KA18</accession>
<dbReference type="Proteomes" id="UP000270094">
    <property type="component" value="Unassembled WGS sequence"/>
</dbReference>
<dbReference type="Pfam" id="PF02932">
    <property type="entry name" value="Neur_chan_memb"/>
    <property type="match status" value="1"/>
</dbReference>
<keyword evidence="1" id="KW-0472">Membrane</keyword>
<proteinExistence type="predicted"/>
<dbReference type="EMBL" id="UYYB01001419">
    <property type="protein sequence ID" value="VDM65798.1"/>
    <property type="molecule type" value="Genomic_DNA"/>
</dbReference>
<feature type="transmembrane region" description="Helical" evidence="1">
    <location>
        <begin position="38"/>
        <end position="61"/>
    </location>
</feature>
<dbReference type="AlphaFoldDB" id="A0A3P7KA18"/>
<dbReference type="GO" id="GO:0016020">
    <property type="term" value="C:membrane"/>
    <property type="evidence" value="ECO:0007669"/>
    <property type="project" value="InterPro"/>
</dbReference>
<keyword evidence="4" id="KW-1185">Reference proteome</keyword>
<dbReference type="GO" id="GO:0006811">
    <property type="term" value="P:monoatomic ion transport"/>
    <property type="evidence" value="ECO:0007669"/>
    <property type="project" value="InterPro"/>
</dbReference>
<dbReference type="Gene3D" id="6.10.250.2810">
    <property type="match status" value="1"/>
</dbReference>
<evidence type="ECO:0000256" key="1">
    <source>
        <dbReference type="SAM" id="Phobius"/>
    </source>
</evidence>